<organism evidence="1 2">
    <name type="scientific">Rasamsonia emersonii (strain ATCC 16479 / CBS 393.64 / IMI 116815)</name>
    <dbReference type="NCBI Taxonomy" id="1408163"/>
    <lineage>
        <taxon>Eukaryota</taxon>
        <taxon>Fungi</taxon>
        <taxon>Dikarya</taxon>
        <taxon>Ascomycota</taxon>
        <taxon>Pezizomycotina</taxon>
        <taxon>Eurotiomycetes</taxon>
        <taxon>Eurotiomycetidae</taxon>
        <taxon>Eurotiales</taxon>
        <taxon>Trichocomaceae</taxon>
        <taxon>Rasamsonia</taxon>
    </lineage>
</organism>
<accession>A0A0F4YRL9</accession>
<proteinExistence type="predicted"/>
<keyword evidence="2" id="KW-1185">Reference proteome</keyword>
<reference evidence="1 2" key="1">
    <citation type="submission" date="2015-04" db="EMBL/GenBank/DDBJ databases">
        <authorList>
            <person name="Heijne W.H."/>
            <person name="Fedorova N.D."/>
            <person name="Nierman W.C."/>
            <person name="Vollebregt A.W."/>
            <person name="Zhao Z."/>
            <person name="Wu L."/>
            <person name="Kumar M."/>
            <person name="Stam H."/>
            <person name="van den Berg M.A."/>
            <person name="Pel H.J."/>
        </authorList>
    </citation>
    <scope>NUCLEOTIDE SEQUENCE [LARGE SCALE GENOMIC DNA]</scope>
    <source>
        <strain evidence="1 2">CBS 393.64</strain>
    </source>
</reference>
<dbReference type="STRING" id="1408163.A0A0F4YRL9"/>
<dbReference type="RefSeq" id="XP_013327549.1">
    <property type="nucleotide sequence ID" value="XM_013472095.1"/>
</dbReference>
<dbReference type="OrthoDB" id="2103397at2759"/>
<dbReference type="GeneID" id="25317369"/>
<dbReference type="EMBL" id="LASV01000217">
    <property type="protein sequence ID" value="KKA20937.1"/>
    <property type="molecule type" value="Genomic_DNA"/>
</dbReference>
<comment type="caution">
    <text evidence="1">The sequence shown here is derived from an EMBL/GenBank/DDBJ whole genome shotgun (WGS) entry which is preliminary data.</text>
</comment>
<name>A0A0F4YRL9_RASE3</name>
<evidence type="ECO:0000313" key="2">
    <source>
        <dbReference type="Proteomes" id="UP000053958"/>
    </source>
</evidence>
<gene>
    <name evidence="1" type="ORF">T310_5022</name>
</gene>
<sequence length="275" mass="31089">MMDKKYNSLTGIIEKLMDKTQTTNAPFEPDEVVDMLSSLIPPRETLAVSSLDIRQIVKMFNLVLEENYTPIWELPCEELIPVPSGLKNELQRISVATGKDYLNELAGRMRLNQIMIDCILSEREFISQQKQRTDPMATNLVVIEAKGRNGMSEGEAQCLGYMAMIHHVRKMENRLDTVVYGCVSDGFIFTFLRIDNSDKYSIFQMPMWTEGLPSQRIYTHLRHILRHAAAATASGNKRKVKDLSSTQGTPVYRVRIGSSTEDDAEDSSSLATCID</sequence>
<dbReference type="AlphaFoldDB" id="A0A0F4YRL9"/>
<evidence type="ECO:0000313" key="1">
    <source>
        <dbReference type="EMBL" id="KKA20937.1"/>
    </source>
</evidence>
<protein>
    <submittedName>
        <fullName evidence="1">Uncharacterized protein</fullName>
    </submittedName>
</protein>
<dbReference type="Proteomes" id="UP000053958">
    <property type="component" value="Unassembled WGS sequence"/>
</dbReference>